<dbReference type="SMART" id="SM01373">
    <property type="entry name" value="MAGE"/>
    <property type="match status" value="1"/>
</dbReference>
<dbReference type="FunFam" id="1.10.10.1200:FF:000007">
    <property type="entry name" value="Melanoma-associated antigen C2"/>
    <property type="match status" value="1"/>
</dbReference>
<dbReference type="FunFam" id="1.10.10.1210:FF:000001">
    <property type="entry name" value="melanoma-associated antigen D1"/>
    <property type="match status" value="1"/>
</dbReference>
<dbReference type="InterPro" id="IPR037445">
    <property type="entry name" value="MAGE"/>
</dbReference>
<dbReference type="GO" id="GO:0000122">
    <property type="term" value="P:negative regulation of transcription by RNA polymerase II"/>
    <property type="evidence" value="ECO:0007669"/>
    <property type="project" value="TreeGrafter"/>
</dbReference>
<name>A0A8B7SFQ2_HIPAR</name>
<dbReference type="GeneID" id="109389931"/>
<dbReference type="PANTHER" id="PTHR11736:SF69">
    <property type="entry name" value="MAGE DOMAIN-CONTAINING PROTEIN"/>
    <property type="match status" value="1"/>
</dbReference>
<feature type="compositionally biased region" description="Polar residues" evidence="1">
    <location>
        <begin position="89"/>
        <end position="100"/>
    </location>
</feature>
<dbReference type="PANTHER" id="PTHR11736">
    <property type="entry name" value="MELANOMA-ASSOCIATED ANTIGEN MAGE ANTIGEN"/>
    <property type="match status" value="1"/>
</dbReference>
<dbReference type="GO" id="GO:0005634">
    <property type="term" value="C:nucleus"/>
    <property type="evidence" value="ECO:0007669"/>
    <property type="project" value="TreeGrafter"/>
</dbReference>
<feature type="compositionally biased region" description="Polar residues" evidence="1">
    <location>
        <begin position="22"/>
        <end position="34"/>
    </location>
</feature>
<proteinExistence type="predicted"/>
<evidence type="ECO:0000256" key="1">
    <source>
        <dbReference type="SAM" id="MobiDB-lite"/>
    </source>
</evidence>
<gene>
    <name evidence="4" type="primary">LOC109389931</name>
</gene>
<dbReference type="InterPro" id="IPR002190">
    <property type="entry name" value="MHD_dom"/>
</dbReference>
<dbReference type="Proteomes" id="UP000694851">
    <property type="component" value="Unplaced"/>
</dbReference>
<evidence type="ECO:0000313" key="4">
    <source>
        <dbReference type="RefSeq" id="XP_019511443.1"/>
    </source>
</evidence>
<dbReference type="OrthoDB" id="205198at2759"/>
<dbReference type="PROSITE" id="PS50838">
    <property type="entry name" value="MAGE"/>
    <property type="match status" value="1"/>
</dbReference>
<dbReference type="Pfam" id="PF12440">
    <property type="entry name" value="MAGE_N"/>
    <property type="match status" value="1"/>
</dbReference>
<dbReference type="KEGG" id="hai:109389931"/>
<sequence length="340" mass="37969">MKGPEACPITLPTLESPLPNIRQRTTGSPVSHTNVLVLFGGNSQNSPAVGSVRKSQRSWRAPSATTASAGVSCTRSDEGAKSKDKKRPSTSQARPGTDSSCRIPLDQKAIQLVQFMLCKHNMREPITKEDMMSHVIQRSKKHFHEILRRVSELMVLAFGIDGKEVDPTRHGYTLVSKLEHMGDGRLSGEETMPRAGLLVTILCVAFMKGNCATEEDIWKVFNMMCIYAVKKHFIHGEPKKLITQAFVQERYLESRQVPNSDPPCYEFLWGPKAHTETTKMTVLEFLAKIHDIVPSAFPSWYEEALRDEEERAQARVAAMLHTDAMASVLPRVSLSSLSHQ</sequence>
<evidence type="ECO:0000313" key="3">
    <source>
        <dbReference type="Proteomes" id="UP000694851"/>
    </source>
</evidence>
<dbReference type="InterPro" id="IPR041898">
    <property type="entry name" value="MAGE_WH1"/>
</dbReference>
<dbReference type="InterPro" id="IPR021072">
    <property type="entry name" value="MAGE_N"/>
</dbReference>
<feature type="compositionally biased region" description="Polar residues" evidence="1">
    <location>
        <begin position="63"/>
        <end position="74"/>
    </location>
</feature>
<organism evidence="3 4">
    <name type="scientific">Hipposideros armiger</name>
    <name type="common">Great Himalayan leaf-nosed bat</name>
    <dbReference type="NCBI Taxonomy" id="186990"/>
    <lineage>
        <taxon>Eukaryota</taxon>
        <taxon>Metazoa</taxon>
        <taxon>Chordata</taxon>
        <taxon>Craniata</taxon>
        <taxon>Vertebrata</taxon>
        <taxon>Euteleostomi</taxon>
        <taxon>Mammalia</taxon>
        <taxon>Eutheria</taxon>
        <taxon>Laurasiatheria</taxon>
        <taxon>Chiroptera</taxon>
        <taxon>Yinpterochiroptera</taxon>
        <taxon>Rhinolophoidea</taxon>
        <taxon>Hipposideridae</taxon>
        <taxon>Hipposideros</taxon>
    </lineage>
</organism>
<dbReference type="InterPro" id="IPR041899">
    <property type="entry name" value="MAGE_WH2"/>
</dbReference>
<keyword evidence="3" id="KW-1185">Reference proteome</keyword>
<dbReference type="AlphaFoldDB" id="A0A8B7SFQ2"/>
<accession>A0A8B7SFQ2</accession>
<evidence type="ECO:0000259" key="2">
    <source>
        <dbReference type="PROSITE" id="PS50838"/>
    </source>
</evidence>
<feature type="domain" description="MAGE" evidence="2">
    <location>
        <begin position="105"/>
        <end position="304"/>
    </location>
</feature>
<dbReference type="Pfam" id="PF01454">
    <property type="entry name" value="MAGE"/>
    <property type="match status" value="1"/>
</dbReference>
<dbReference type="Gene3D" id="1.10.10.1210">
    <property type="entry name" value="MAGE homology domain, winged helix WH2 motif"/>
    <property type="match status" value="1"/>
</dbReference>
<reference evidence="4" key="1">
    <citation type="submission" date="2025-08" db="UniProtKB">
        <authorList>
            <consortium name="RefSeq"/>
        </authorList>
    </citation>
    <scope>IDENTIFICATION</scope>
    <source>
        <tissue evidence="4">Muscle</tissue>
    </source>
</reference>
<dbReference type="SMART" id="SM01392">
    <property type="entry name" value="MAGE_N"/>
    <property type="match status" value="1"/>
</dbReference>
<dbReference type="RefSeq" id="XP_019511443.1">
    <property type="nucleotide sequence ID" value="XM_019655898.1"/>
</dbReference>
<dbReference type="Gene3D" id="1.10.10.1200">
    <property type="entry name" value="MAGE homology domain, winged helix WH1 motif"/>
    <property type="match status" value="1"/>
</dbReference>
<protein>
    <submittedName>
        <fullName evidence="4">LOW QUALITY PROTEIN: melanoma-associated antigen B10-like</fullName>
    </submittedName>
</protein>
<feature type="region of interest" description="Disordered" evidence="1">
    <location>
        <begin position="1"/>
        <end position="101"/>
    </location>
</feature>